<comment type="caution">
    <text evidence="2">The sequence shown here is derived from an EMBL/GenBank/DDBJ whole genome shotgun (WGS) entry which is preliminary data.</text>
</comment>
<dbReference type="Pfam" id="PF20150">
    <property type="entry name" value="2EXR"/>
    <property type="match status" value="1"/>
</dbReference>
<sequence>MATSSFPYFARLPDEIKVMIWKEAAKAEAASRIVILHTCNFKMLPSSGNTPALSVMPLKRLISPLLMVCAQSRQVALRHYGTRVNVYERPSPMDWARPGAQPIGLWSMSCREFSEHHFMAGRDRSMTEEAPSSVQSRFFHPLRVTEPVWADQECVTDGIDCWLEKGINREMTRRPVDSRTVDDEKNYEEYEADAAIQNMQTYRGCVYLNLASDRFMLLMSPNYCYGLREVSNALDDFKYGTSSASFHGIYETIREIVAHRPPVLRHTSAPLSDEVLMGIRHVVLPEISLPYPIVCSYMWTRVGHCLRNPWAICPDPELEEDGLDIAASNHPGTQFVASHLFDSFEWAMTLPGAFGATPSSTTWGFNTNSEMYRTFFNDIEDKGPEHLRLQKVRKESNGQGPEDWKLVWD</sequence>
<keyword evidence="3" id="KW-1185">Reference proteome</keyword>
<reference evidence="2 3" key="1">
    <citation type="journal article" date="2024" name="IMA Fungus">
        <title>Apiospora arundinis, a panoply of carbohydrate-active enzymes and secondary metabolites.</title>
        <authorList>
            <person name="Sorensen T."/>
            <person name="Petersen C."/>
            <person name="Muurmann A.T."/>
            <person name="Christiansen J.V."/>
            <person name="Brundto M.L."/>
            <person name="Overgaard C.K."/>
            <person name="Boysen A.T."/>
            <person name="Wollenberg R.D."/>
            <person name="Larsen T.O."/>
            <person name="Sorensen J.L."/>
            <person name="Nielsen K.L."/>
            <person name="Sondergaard T.E."/>
        </authorList>
    </citation>
    <scope>NUCLEOTIDE SEQUENCE [LARGE SCALE GENOMIC DNA]</scope>
    <source>
        <strain evidence="2 3">AAU 773</strain>
    </source>
</reference>
<evidence type="ECO:0000313" key="3">
    <source>
        <dbReference type="Proteomes" id="UP001390339"/>
    </source>
</evidence>
<proteinExistence type="predicted"/>
<name>A0ABR2J4L7_9PEZI</name>
<evidence type="ECO:0000313" key="2">
    <source>
        <dbReference type="EMBL" id="KAK8872594.1"/>
    </source>
</evidence>
<dbReference type="Proteomes" id="UP001390339">
    <property type="component" value="Unassembled WGS sequence"/>
</dbReference>
<feature type="domain" description="2EXR" evidence="1">
    <location>
        <begin position="6"/>
        <end position="85"/>
    </location>
</feature>
<accession>A0ABR2J4L7</accession>
<gene>
    <name evidence="2" type="ORF">PGQ11_003108</name>
</gene>
<organism evidence="2 3">
    <name type="scientific">Apiospora arundinis</name>
    <dbReference type="NCBI Taxonomy" id="335852"/>
    <lineage>
        <taxon>Eukaryota</taxon>
        <taxon>Fungi</taxon>
        <taxon>Dikarya</taxon>
        <taxon>Ascomycota</taxon>
        <taxon>Pezizomycotina</taxon>
        <taxon>Sordariomycetes</taxon>
        <taxon>Xylariomycetidae</taxon>
        <taxon>Amphisphaeriales</taxon>
        <taxon>Apiosporaceae</taxon>
        <taxon>Apiospora</taxon>
    </lineage>
</organism>
<dbReference type="InterPro" id="IPR045518">
    <property type="entry name" value="2EXR"/>
</dbReference>
<evidence type="ECO:0000259" key="1">
    <source>
        <dbReference type="Pfam" id="PF20150"/>
    </source>
</evidence>
<dbReference type="EMBL" id="JAPCWZ010000003">
    <property type="protein sequence ID" value="KAK8872594.1"/>
    <property type="molecule type" value="Genomic_DNA"/>
</dbReference>
<protein>
    <recommendedName>
        <fullName evidence="1">2EXR domain-containing protein</fullName>
    </recommendedName>
</protein>